<evidence type="ECO:0000259" key="2">
    <source>
        <dbReference type="PROSITE" id="PS50222"/>
    </source>
</evidence>
<evidence type="ECO:0000313" key="4">
    <source>
        <dbReference type="Proteomes" id="UP001054857"/>
    </source>
</evidence>
<dbReference type="InterPro" id="IPR002048">
    <property type="entry name" value="EF_hand_dom"/>
</dbReference>
<feature type="region of interest" description="Disordered" evidence="1">
    <location>
        <begin position="452"/>
        <end position="508"/>
    </location>
</feature>
<dbReference type="SUPFAM" id="SSF47473">
    <property type="entry name" value="EF-hand"/>
    <property type="match status" value="1"/>
</dbReference>
<feature type="compositionally biased region" description="Polar residues" evidence="1">
    <location>
        <begin position="1488"/>
        <end position="1500"/>
    </location>
</feature>
<feature type="compositionally biased region" description="Low complexity" evidence="1">
    <location>
        <begin position="1095"/>
        <end position="1114"/>
    </location>
</feature>
<feature type="compositionally biased region" description="Basic and acidic residues" evidence="1">
    <location>
        <begin position="1172"/>
        <end position="1181"/>
    </location>
</feature>
<gene>
    <name evidence="3" type="ORF">Agub_g1813</name>
</gene>
<feature type="domain" description="EF-hand" evidence="2">
    <location>
        <begin position="27"/>
        <end position="62"/>
    </location>
</feature>
<sequence length="1646" mass="166131">MDEGLASALAQKKKDKSITWQPYLTIEAKTDIQGLWDRLDVDRKGYITERELHAALNEAAGKTVSNETVRALAARMDATNRHGRRISHNDYTEYMAGKLLVDEPYDDLMRSEQGPLMREVGCKVYELLKTFKRKQMLRDAMAGTEGIKRLLQLTHVPIQRRTRRKGQPGSGPEGTAGGSARRSATSSRNTETNTNTAATAATSRTTSKRRLMTAPSSSNASTSGKTGAASTAASASGRSGSMTRGSVAASAGAGAGAAGAALSRSLSRSPSTRRGLSPSASASASASQAPSLWNSEIAAAALGGGGGGGGFPGDSFSSARGWPASNPSPGTSFRLRSSLSRSRSLGRSVSMDRSFGLGMMLGAGEDGWDDGIGSALWPGEEAAERGMFRPAGPSPPASSSTVGGGGGGNGVGTAATAGGSPPAVAAVPMRPGEVQVTAQVAGRNHTFVVRRADNHPNSSGCAGGGAAAGTPAVAATSRGASPQPAVGRDSQPPLTHQLGPQDQGAPDDPELMLLRGLEEGDGWHGAARVTAIRNPAASSTAGKTTRGAAAAAVVASAAGVSGMGTALPRVSNGVSMGHGAAARVLGGRAPAHGAGSGVVGGGAHPQQHPHPHPQHAVEGRARRSDVSPRSSREGGSRAAPVAPKYMQGAGAAHPVQLEVADSLESDPILAILPDWVRERIGLPPAPPRTAAASAASAPVAEGATAPAAQPALQHQYQYHQHQAGSVATGGVTFESQPGEQLEADSEGFAAEGEQQEDQEGAGRDLARQVSPSRRGQGGEGAAGADGVSRPRLGLLRSYSARLRFQPFGGDTAAVVAEAAEEESDVAALAAAAAGDLRLQLPRSPVARRAVQLKIKRTGSGGSNRTGDGAATPPGSERPKSATQPTSAVAATPRGKSSRRPASASAASSEGGGGGGASAGAPPPYKAPHGTAWYGVDPEMWFPVDGGGGVVPELTEATTTAGAGAPAGGEEALRGRLDSLSAWEEAVLLQRSSVGHGSIPGVVNDDEEEAEVDEEVSHIAARLYGTTSPVYGSRAGTGTGSGSEQHAALTPRSRQQQQQQQQQRAVCGPLDALLVNAVGGEGTGTSGEDVRNMPDPLSASPTTSPRSLTSPKREQLLLSRPLSASRLARGATQAPAPLQVPEAAGTEPQGSWGALFPQRQELQQGRIRRRRHTDAQARRSSEDAGYGGGGGGFGVVNRSSPRPPFFMGVQPGSPVFALPQPSAFQVVAAAQAAVDASYGKDGSGAAAAIVASEDGGGGGGGDVALSRPPMWSDDYVDIDLPSAPDGAPAVRLNRTAVLRLRSQYATEMVAAAGAALGLGGSSAAAQEVATREMLLQLSAQSAEAAALRRRRGLHAQPSALAVEEGRRSSTSGGAAMAAAATPAAATAAAAASTAQAIASGAANGLVRPVSGKASPPGLMLPSDVLALGRKLRNLAVRHQVPETLAATRGSSSTSGSRPSTATRRSPVEGEATRSRTTGGSTAARPYEQGRSSFTSASSNPGRVSREGAITPPPPTSPSAATHVPPRARSASTGGASRLVRGDSALRPRSAAALTSSSGRTAPSIVSRVRQMDGEEVASCLSAAPMLNSAGLSGSGPIPLTRPYSAAAGLPLPLRPTVAYGAMGAARQFGLSGLVGVLPQQQRIGTAA</sequence>
<accession>A0AAD3HH55</accession>
<feature type="region of interest" description="Disordered" evidence="1">
    <location>
        <begin position="263"/>
        <end position="288"/>
    </location>
</feature>
<feature type="compositionally biased region" description="Low complexity" evidence="1">
    <location>
        <begin position="688"/>
        <end position="706"/>
    </location>
</feature>
<feature type="region of interest" description="Disordered" evidence="1">
    <location>
        <begin position="1077"/>
        <end position="1114"/>
    </location>
</feature>
<keyword evidence="4" id="KW-1185">Reference proteome</keyword>
<dbReference type="EMBL" id="BMAR01000001">
    <property type="protein sequence ID" value="GFR41149.1"/>
    <property type="molecule type" value="Genomic_DNA"/>
</dbReference>
<feature type="compositionally biased region" description="Low complexity" evidence="1">
    <location>
        <begin position="178"/>
        <end position="205"/>
    </location>
</feature>
<feature type="region of interest" description="Disordered" evidence="1">
    <location>
        <begin position="587"/>
        <end position="641"/>
    </location>
</feature>
<reference evidence="3 4" key="1">
    <citation type="journal article" date="2021" name="Sci. Rep.">
        <title>Genome sequencing of the multicellular alga Astrephomene provides insights into convergent evolution of germ-soma differentiation.</title>
        <authorList>
            <person name="Yamashita S."/>
            <person name="Yamamoto K."/>
            <person name="Matsuzaki R."/>
            <person name="Suzuki S."/>
            <person name="Yamaguchi H."/>
            <person name="Hirooka S."/>
            <person name="Minakuchi Y."/>
            <person name="Miyagishima S."/>
            <person name="Kawachi M."/>
            <person name="Toyoda A."/>
            <person name="Nozaki H."/>
        </authorList>
    </citation>
    <scope>NUCLEOTIDE SEQUENCE [LARGE SCALE GENOMIC DNA]</scope>
    <source>
        <strain evidence="3 4">NIES-4017</strain>
    </source>
</reference>
<feature type="region of interest" description="Disordered" evidence="1">
    <location>
        <begin position="686"/>
        <end position="706"/>
    </location>
</feature>
<feature type="region of interest" description="Disordered" evidence="1">
    <location>
        <begin position="738"/>
        <end position="788"/>
    </location>
</feature>
<feature type="compositionally biased region" description="Low complexity" evidence="1">
    <location>
        <begin position="1445"/>
        <end position="1463"/>
    </location>
</feature>
<evidence type="ECO:0000256" key="1">
    <source>
        <dbReference type="SAM" id="MobiDB-lite"/>
    </source>
</evidence>
<feature type="region of interest" description="Disordered" evidence="1">
    <location>
        <begin position="853"/>
        <end position="923"/>
    </location>
</feature>
<feature type="region of interest" description="Disordered" evidence="1">
    <location>
        <begin position="385"/>
        <end position="417"/>
    </location>
</feature>
<dbReference type="GO" id="GO:0005509">
    <property type="term" value="F:calcium ion binding"/>
    <property type="evidence" value="ECO:0007669"/>
    <property type="project" value="InterPro"/>
</dbReference>
<feature type="region of interest" description="Disordered" evidence="1">
    <location>
        <begin position="1439"/>
        <end position="1562"/>
    </location>
</feature>
<feature type="compositionally biased region" description="Gly residues" evidence="1">
    <location>
        <begin position="594"/>
        <end position="603"/>
    </location>
</feature>
<feature type="compositionally biased region" description="Low complexity" evidence="1">
    <location>
        <begin position="332"/>
        <end position="347"/>
    </location>
</feature>
<protein>
    <recommendedName>
        <fullName evidence="2">EF-hand domain-containing protein</fullName>
    </recommendedName>
</protein>
<feature type="compositionally biased region" description="Basic and acidic residues" evidence="1">
    <location>
        <begin position="615"/>
        <end position="635"/>
    </location>
</feature>
<dbReference type="InterPro" id="IPR011992">
    <property type="entry name" value="EF-hand-dom_pair"/>
</dbReference>
<feature type="region of interest" description="Disordered" evidence="1">
    <location>
        <begin position="1126"/>
        <end position="1188"/>
    </location>
</feature>
<dbReference type="Proteomes" id="UP001054857">
    <property type="component" value="Unassembled WGS sequence"/>
</dbReference>
<proteinExistence type="predicted"/>
<comment type="caution">
    <text evidence="3">The sequence shown here is derived from an EMBL/GenBank/DDBJ whole genome shotgun (WGS) entry which is preliminary data.</text>
</comment>
<feature type="compositionally biased region" description="Low complexity" evidence="1">
    <location>
        <begin position="213"/>
        <end position="246"/>
    </location>
</feature>
<feature type="region of interest" description="Disordered" evidence="1">
    <location>
        <begin position="311"/>
        <end position="347"/>
    </location>
</feature>
<feature type="compositionally biased region" description="Low complexity" evidence="1">
    <location>
        <begin position="899"/>
        <end position="908"/>
    </location>
</feature>
<organism evidence="3 4">
    <name type="scientific">Astrephomene gubernaculifera</name>
    <dbReference type="NCBI Taxonomy" id="47775"/>
    <lineage>
        <taxon>Eukaryota</taxon>
        <taxon>Viridiplantae</taxon>
        <taxon>Chlorophyta</taxon>
        <taxon>core chlorophytes</taxon>
        <taxon>Chlorophyceae</taxon>
        <taxon>CS clade</taxon>
        <taxon>Chlamydomonadales</taxon>
        <taxon>Astrephomenaceae</taxon>
        <taxon>Astrephomene</taxon>
    </lineage>
</organism>
<dbReference type="Gene3D" id="1.10.238.10">
    <property type="entry name" value="EF-hand"/>
    <property type="match status" value="1"/>
</dbReference>
<feature type="compositionally biased region" description="Gly residues" evidence="1">
    <location>
        <begin position="402"/>
        <end position="411"/>
    </location>
</feature>
<name>A0AAD3HH55_9CHLO</name>
<feature type="region of interest" description="Disordered" evidence="1">
    <location>
        <begin position="153"/>
        <end position="246"/>
    </location>
</feature>
<feature type="compositionally biased region" description="Gly residues" evidence="1">
    <location>
        <begin position="168"/>
        <end position="177"/>
    </location>
</feature>
<dbReference type="PROSITE" id="PS50222">
    <property type="entry name" value="EF_HAND_2"/>
    <property type="match status" value="1"/>
</dbReference>
<feature type="region of interest" description="Disordered" evidence="1">
    <location>
        <begin position="1027"/>
        <end position="1064"/>
    </location>
</feature>
<evidence type="ECO:0000313" key="3">
    <source>
        <dbReference type="EMBL" id="GFR41149.1"/>
    </source>
</evidence>